<accession>A0AAE0CG84</accession>
<keyword evidence="3" id="KW-1185">Reference proteome</keyword>
<protein>
    <submittedName>
        <fullName evidence="2">Uncharacterized protein</fullName>
    </submittedName>
</protein>
<evidence type="ECO:0000313" key="3">
    <source>
        <dbReference type="Proteomes" id="UP001190700"/>
    </source>
</evidence>
<sequence>MITISYLSTTSVATSDNANDDDDAEKPVPRVHFCAKMVHEICFAMNPKMPAPSRTLSLLAGARSTKSFETRAKRVLGDEWKSEHCRRVDGRCHPYVTLELARVYAEAKDCDVAKLIAATSAILSWKRSAIIDHISPDLFETSATVADLLADVDDANTVASEPCREDENLAIDDGDGDGDAFEEDYDRIRGTRSCVQTETGNGNVPSRKRPRDEIDTLSRFNTIIRQFSRLDASSETAVYLQKKRATAIDSFTSVEVAEKEMRDFRVMALKKLRESRASVEKAKAELMESRASVEKVKAEVEVARNRTQLQINADAARHEKMHKKRMQDLEVYKQKRLADIKLEWAKRRAKRDRACKRIPAKSVAKKAPVVTDVKYATRSSQDANGDYVDDNDSDRDIHTYVTDNESETEPLPAAETAHHEATFERMATKSYIAPVSSSWRSSIVGLFGRRLFAGW</sequence>
<dbReference type="AlphaFoldDB" id="A0AAE0CG84"/>
<dbReference type="Proteomes" id="UP001190700">
    <property type="component" value="Unassembled WGS sequence"/>
</dbReference>
<organism evidence="2 3">
    <name type="scientific">Cymbomonas tetramitiformis</name>
    <dbReference type="NCBI Taxonomy" id="36881"/>
    <lineage>
        <taxon>Eukaryota</taxon>
        <taxon>Viridiplantae</taxon>
        <taxon>Chlorophyta</taxon>
        <taxon>Pyramimonadophyceae</taxon>
        <taxon>Pyramimonadales</taxon>
        <taxon>Pyramimonadaceae</taxon>
        <taxon>Cymbomonas</taxon>
    </lineage>
</organism>
<comment type="caution">
    <text evidence="2">The sequence shown here is derived from an EMBL/GenBank/DDBJ whole genome shotgun (WGS) entry which is preliminary data.</text>
</comment>
<proteinExistence type="predicted"/>
<reference evidence="2 3" key="1">
    <citation type="journal article" date="2015" name="Genome Biol. Evol.">
        <title>Comparative Genomics of a Bacterivorous Green Alga Reveals Evolutionary Causalities and Consequences of Phago-Mixotrophic Mode of Nutrition.</title>
        <authorList>
            <person name="Burns J.A."/>
            <person name="Paasch A."/>
            <person name="Narechania A."/>
            <person name="Kim E."/>
        </authorList>
    </citation>
    <scope>NUCLEOTIDE SEQUENCE [LARGE SCALE GENOMIC DNA]</scope>
    <source>
        <strain evidence="2 3">PLY_AMNH</strain>
    </source>
</reference>
<keyword evidence="1" id="KW-0175">Coiled coil</keyword>
<evidence type="ECO:0000313" key="2">
    <source>
        <dbReference type="EMBL" id="KAK3253380.1"/>
    </source>
</evidence>
<feature type="coiled-coil region" evidence="1">
    <location>
        <begin position="269"/>
        <end position="306"/>
    </location>
</feature>
<evidence type="ECO:0000256" key="1">
    <source>
        <dbReference type="SAM" id="Coils"/>
    </source>
</evidence>
<name>A0AAE0CG84_9CHLO</name>
<dbReference type="EMBL" id="LGRX02024847">
    <property type="protein sequence ID" value="KAK3253380.1"/>
    <property type="molecule type" value="Genomic_DNA"/>
</dbReference>
<gene>
    <name evidence="2" type="ORF">CYMTET_37379</name>
</gene>